<feature type="compositionally biased region" description="Basic and acidic residues" evidence="7">
    <location>
        <begin position="245"/>
        <end position="256"/>
    </location>
</feature>
<feature type="domain" description="HTH psq-type" evidence="8">
    <location>
        <begin position="1158"/>
        <end position="1210"/>
    </location>
</feature>
<feature type="compositionally biased region" description="Basic and acidic residues" evidence="7">
    <location>
        <begin position="163"/>
        <end position="179"/>
    </location>
</feature>
<keyword evidence="5 6" id="KW-0539">Nucleus</keyword>
<evidence type="ECO:0000256" key="7">
    <source>
        <dbReference type="SAM" id="MobiDB-lite"/>
    </source>
</evidence>
<evidence type="ECO:0000256" key="1">
    <source>
        <dbReference type="ARBA" id="ARBA00004123"/>
    </source>
</evidence>
<dbReference type="GO" id="GO:0005634">
    <property type="term" value="C:nucleus"/>
    <property type="evidence" value="ECO:0007669"/>
    <property type="project" value="UniProtKB-SubCell"/>
</dbReference>
<dbReference type="GO" id="GO:0006357">
    <property type="term" value="P:regulation of transcription by RNA polymerase II"/>
    <property type="evidence" value="ECO:0007669"/>
    <property type="project" value="TreeGrafter"/>
</dbReference>
<organism evidence="9 10">
    <name type="scientific">Anopheles culicifacies</name>
    <dbReference type="NCBI Taxonomy" id="139723"/>
    <lineage>
        <taxon>Eukaryota</taxon>
        <taxon>Metazoa</taxon>
        <taxon>Ecdysozoa</taxon>
        <taxon>Arthropoda</taxon>
        <taxon>Hexapoda</taxon>
        <taxon>Insecta</taxon>
        <taxon>Pterygota</taxon>
        <taxon>Neoptera</taxon>
        <taxon>Endopterygota</taxon>
        <taxon>Diptera</taxon>
        <taxon>Nematocera</taxon>
        <taxon>Culicoidea</taxon>
        <taxon>Culicidae</taxon>
        <taxon>Anophelinae</taxon>
        <taxon>Anopheles</taxon>
        <taxon>culicifacies species complex</taxon>
    </lineage>
</organism>
<feature type="compositionally biased region" description="Low complexity" evidence="7">
    <location>
        <begin position="1494"/>
        <end position="1506"/>
    </location>
</feature>
<keyword evidence="10" id="KW-1185">Reference proteome</keyword>
<evidence type="ECO:0000256" key="5">
    <source>
        <dbReference type="ARBA" id="ARBA00023242"/>
    </source>
</evidence>
<evidence type="ECO:0000256" key="4">
    <source>
        <dbReference type="ARBA" id="ARBA00023163"/>
    </source>
</evidence>
<name>A0A2C9GUI4_9DIPT</name>
<feature type="region of interest" description="Disordered" evidence="7">
    <location>
        <begin position="796"/>
        <end position="819"/>
    </location>
</feature>
<feature type="region of interest" description="Disordered" evidence="7">
    <location>
        <begin position="1049"/>
        <end position="1070"/>
    </location>
</feature>
<comment type="subcellular location">
    <subcellularLocation>
        <location evidence="1 6">Nucleus</location>
    </subcellularLocation>
</comment>
<keyword evidence="3 6" id="KW-0238">DNA-binding</keyword>
<evidence type="ECO:0000256" key="3">
    <source>
        <dbReference type="ARBA" id="ARBA00023125"/>
    </source>
</evidence>
<feature type="compositionally biased region" description="Polar residues" evidence="7">
    <location>
        <begin position="269"/>
        <end position="284"/>
    </location>
</feature>
<evidence type="ECO:0000256" key="6">
    <source>
        <dbReference type="PROSITE-ProRule" id="PRU00320"/>
    </source>
</evidence>
<dbReference type="Pfam" id="PF05225">
    <property type="entry name" value="HTH_psq"/>
    <property type="match status" value="2"/>
</dbReference>
<dbReference type="VEuPathDB" id="VectorBase:ACUA029091"/>
<sequence length="1637" mass="168821">MGRRKWKHYQDVLTRQQLNLLDPSTTNSTEEDLLSGTAGVAAAAAAAAAAQLQQGQLMNTASATTAAAALSLAGGGMIDQKTSPAAFVAAANAAGVASLTTPAAAQAANTTAATAIVRNGHCQQGDVDVDPKIAASASPDSPRATNCLTSEKLSPSSARSPQHGKDDRSVSPVSRDLHANDNGTATPSTGITMDGTSSIPSSPSGTIDGDPARPKSASGPQQVTAEPRKSNTPDRRASSVASPDLRGDQTVTEHESVPIVKQEPEENADTSQIKSEQPNPESTETIAGKLSLASKMPIVGTNNNNTINSNNNTIPHRSNGMATGEGIADTASITTETPAEPEVATPIDWKPQDKCYFCVDGKLLTVNEAGELVPESGPAPTEGERFLNRRAAAAAAAMAESDSDTSESSEPELLANLLSVGAAGGVSAKSLAALLREAGTSQNLHSLQSLVAQYAAAASLQGLQPNLAQLYPLWYSQLQQQMSPTTVETAAAARTASAAISPTAAAKMAAELGTVGATGEQPLDLSAKPGTSGITSLLSSMMDPKHLYKAKPRLSPVGGRKPYTEDGLQNALQDILSGRLGTRKAAMQYGIPRSTLRNKVYKMALGSKRGMASLLDDDDDKDSQDGDIKDGDLLEKLPQHMLTDVLLKMYGATGTSRPHETNRTRTPPATTATPPVHRATPEPASLDIAGMSLKQHPVPLQPTATRQSITATATPPATTQPPQSSPLVAVAASTLFNPNLVMQVERILQATETAQASGETQQALAELPELLRKIIDQQQQLADQIKKASGTVPAAASVQPSVSGSAGSSPTITGHPAATGAPTLANASVLDAALARSPSLSAALNANGTAPTAASIDSCYLPFLQQLQQHEKLRTMSAGTPDTPASMSSIELNDAASDDPHVILKIPSYGRAPGISPGVGVPASGKNGDLERHLHHHNMTTPSPPTAAAAAVLSSLVAAPVRAPHASASPQTNLLNSVGNGGTGIGGITSAPTSSQVSLASSLSSSSPLSSLSVASSVAQQERGSAQTNHLSVVSPPLMNLRGVVKAESAISPPTPGHGTSGSGISTPGNKSMLSVHEVIARSISKNFQQQQSDIMHKQQMEQMKRPCISVIKTLGDISHFGSAAAAGLGPAGSAAQLAAAAAAAAANNTGTGGKGTRPKRGKYRNYDRDSLVEAVKAVQRGEMSVHRAGSYYGVPHSTLEYKVKERHLMRPRKREPKPQPGLDDHRLGGSSSGKGSTDGSSSLRGLDKGKGGMSGLGGGSKGAAGIGGHGGKNHHHLQQQAQQAQFSTSSPNGVLGAKMPMFDASAMAYGSPFFWPHASGFGGMPGVDFARGQPAPDGVFNSPSLMQRFQQEGTNSPLSPADTRHYAGGKSGPTGVNAAATSLAALSKGSSVREMAEQLYDGSGPDGGSFLDDIIRQSLDKKSGDLTSHNALFDHLLKGKLRSSVAAAAVAGSVGTADDANTAVLLAKAATKRAATSPPIAFHPESVKRERASPGASSTSSTGSSNHRLGNDHHGHGLQQQQQQQQNPSPGVNIPEQLLAKNVESLMKLHENLSSMSVAHLQRTAMEELNGTQGSAGGSSRASLLGHQSDSVDQHGSDGDTDTDSMRSHTNHHSLRHSLLQQHHHHHQRSLTDDSS</sequence>
<accession>A0A2C9GUI4</accession>
<dbReference type="InterPro" id="IPR007889">
    <property type="entry name" value="HTH_Psq"/>
</dbReference>
<feature type="region of interest" description="Disordered" evidence="7">
    <location>
        <begin position="1571"/>
        <end position="1615"/>
    </location>
</feature>
<feature type="region of interest" description="Disordered" evidence="7">
    <location>
        <begin position="1203"/>
        <end position="1293"/>
    </location>
</feature>
<protein>
    <recommendedName>
        <fullName evidence="8">HTH psq-type domain-containing protein</fullName>
    </recommendedName>
</protein>
<dbReference type="Gene3D" id="1.10.10.60">
    <property type="entry name" value="Homeodomain-like"/>
    <property type="match status" value="2"/>
</dbReference>
<feature type="region of interest" description="Disordered" evidence="7">
    <location>
        <begin position="132"/>
        <end position="284"/>
    </location>
</feature>
<evidence type="ECO:0000313" key="9">
    <source>
        <dbReference type="EnsemblMetazoa" id="ACUA029091-PA"/>
    </source>
</evidence>
<dbReference type="FunFam" id="1.10.10.60:FF:000019">
    <property type="entry name" value="Ligand-dependent corepressor isoform 1"/>
    <property type="match status" value="1"/>
</dbReference>
<evidence type="ECO:0000259" key="8">
    <source>
        <dbReference type="PROSITE" id="PS50960"/>
    </source>
</evidence>
<feature type="region of interest" description="Disordered" evidence="7">
    <location>
        <begin position="1475"/>
        <end position="1535"/>
    </location>
</feature>
<feature type="DNA-binding region" description="H-T-H motif" evidence="6">
    <location>
        <begin position="1186"/>
        <end position="1206"/>
    </location>
</feature>
<proteinExistence type="predicted"/>
<feature type="compositionally biased region" description="Low complexity" evidence="7">
    <location>
        <begin position="664"/>
        <end position="678"/>
    </location>
</feature>
<dbReference type="PANTHER" id="PTHR21545:SF13">
    <property type="entry name" value="ECDYSONE-INDUCED PROTEIN 93F, ISOFORM C"/>
    <property type="match status" value="1"/>
</dbReference>
<feature type="compositionally biased region" description="Polar residues" evidence="7">
    <location>
        <begin position="143"/>
        <end position="160"/>
    </location>
</feature>
<dbReference type="PANTHER" id="PTHR21545">
    <property type="entry name" value="TRANSCRIPTION FACTOR MLR1/2"/>
    <property type="match status" value="1"/>
</dbReference>
<dbReference type="EMBL" id="AXCM01000665">
    <property type="status" value="NOT_ANNOTATED_CDS"/>
    <property type="molecule type" value="Genomic_DNA"/>
</dbReference>
<dbReference type="STRING" id="139723.A0A2C9GUI4"/>
<dbReference type="EnsemblMetazoa" id="ACUA029091-RA">
    <property type="protein sequence ID" value="ACUA029091-PA"/>
    <property type="gene ID" value="ACUA029091"/>
</dbReference>
<feature type="region of interest" description="Disordered" evidence="7">
    <location>
        <begin position="1147"/>
        <end position="1167"/>
    </location>
</feature>
<feature type="region of interest" description="Disordered" evidence="7">
    <location>
        <begin position="612"/>
        <end position="631"/>
    </location>
</feature>
<reference evidence="10" key="1">
    <citation type="submission" date="2013-09" db="EMBL/GenBank/DDBJ databases">
        <title>The Genome Sequence of Anopheles culicifacies species A.</title>
        <authorList>
            <consortium name="The Broad Institute Genomics Platform"/>
            <person name="Neafsey D.E."/>
            <person name="Besansky N."/>
            <person name="Howell P."/>
            <person name="Walton C."/>
            <person name="Young S.K."/>
            <person name="Zeng Q."/>
            <person name="Gargeya S."/>
            <person name="Fitzgerald M."/>
            <person name="Haas B."/>
            <person name="Abouelleil A."/>
            <person name="Allen A.W."/>
            <person name="Alvarado L."/>
            <person name="Arachchi H.M."/>
            <person name="Berlin A.M."/>
            <person name="Chapman S.B."/>
            <person name="Gainer-Dewar J."/>
            <person name="Goldberg J."/>
            <person name="Griggs A."/>
            <person name="Gujja S."/>
            <person name="Hansen M."/>
            <person name="Howarth C."/>
            <person name="Imamovic A."/>
            <person name="Ireland A."/>
            <person name="Larimer J."/>
            <person name="McCowan C."/>
            <person name="Murphy C."/>
            <person name="Pearson M."/>
            <person name="Poon T.W."/>
            <person name="Priest M."/>
            <person name="Roberts A."/>
            <person name="Saif S."/>
            <person name="Shea T."/>
            <person name="Sisk P."/>
            <person name="Sykes S."/>
            <person name="Wortman J."/>
            <person name="Nusbaum C."/>
            <person name="Birren B."/>
        </authorList>
    </citation>
    <scope>NUCLEOTIDE SEQUENCE [LARGE SCALE GENOMIC DNA]</scope>
    <source>
        <strain evidence="10">A-37</strain>
    </source>
</reference>
<evidence type="ECO:0000256" key="2">
    <source>
        <dbReference type="ARBA" id="ARBA00023015"/>
    </source>
</evidence>
<keyword evidence="4" id="KW-0804">Transcription</keyword>
<feature type="compositionally biased region" description="Basic and acidic residues" evidence="7">
    <location>
        <begin position="226"/>
        <end position="237"/>
    </location>
</feature>
<feature type="region of interest" description="Disordered" evidence="7">
    <location>
        <begin position="653"/>
        <end position="682"/>
    </location>
</feature>
<feature type="compositionally biased region" description="Gly residues" evidence="7">
    <location>
        <begin position="1252"/>
        <end position="1271"/>
    </location>
</feature>
<evidence type="ECO:0000313" key="10">
    <source>
        <dbReference type="Proteomes" id="UP000075883"/>
    </source>
</evidence>
<feature type="compositionally biased region" description="Low complexity" evidence="7">
    <location>
        <begin position="1234"/>
        <end position="1243"/>
    </location>
</feature>
<dbReference type="SUPFAM" id="SSF46689">
    <property type="entry name" value="Homeodomain-like"/>
    <property type="match status" value="2"/>
</dbReference>
<feature type="compositionally biased region" description="Polar residues" evidence="7">
    <location>
        <begin position="798"/>
        <end position="812"/>
    </location>
</feature>
<reference evidence="9" key="2">
    <citation type="submission" date="2020-05" db="UniProtKB">
        <authorList>
            <consortium name="EnsemblMetazoa"/>
        </authorList>
    </citation>
    <scope>IDENTIFICATION</scope>
    <source>
        <strain evidence="9">A-37</strain>
    </source>
</reference>
<dbReference type="InterPro" id="IPR009057">
    <property type="entry name" value="Homeodomain-like_sf"/>
</dbReference>
<feature type="compositionally biased region" description="Low complexity" evidence="7">
    <location>
        <begin position="194"/>
        <end position="208"/>
    </location>
</feature>
<feature type="compositionally biased region" description="Polar residues" evidence="7">
    <location>
        <begin position="181"/>
        <end position="191"/>
    </location>
</feature>
<dbReference type="Proteomes" id="UP000075883">
    <property type="component" value="Unassembled WGS sequence"/>
</dbReference>
<dbReference type="PROSITE" id="PS50960">
    <property type="entry name" value="HTH_PSQ"/>
    <property type="match status" value="1"/>
</dbReference>
<keyword evidence="2" id="KW-0805">Transcription regulation</keyword>
<dbReference type="GO" id="GO:0003677">
    <property type="term" value="F:DNA binding"/>
    <property type="evidence" value="ECO:0007669"/>
    <property type="project" value="UniProtKB-UniRule"/>
</dbReference>